<sequence length="163" mass="18989">MMSKWTWCRAAGTDVTDIGNIARAHFRSEITDIWALDEVAFNRNLTLDIVRQFYNPGMALVTVARDPAGQILGYTWCERGQRAVWSDEEMICVKMVHVDLDLSSRDRVRLIQEMMEQWELWAVYCNIDIICSTTMRHHQDAFLKLHARNGYSVRGSICYKRIV</sequence>
<name>A0A6J5P9S1_9CAUD</name>
<accession>A0A6J5P9S1</accession>
<organism evidence="1">
    <name type="scientific">uncultured Caudovirales phage</name>
    <dbReference type="NCBI Taxonomy" id="2100421"/>
    <lineage>
        <taxon>Viruses</taxon>
        <taxon>Duplodnaviria</taxon>
        <taxon>Heunggongvirae</taxon>
        <taxon>Uroviricota</taxon>
        <taxon>Caudoviricetes</taxon>
        <taxon>Peduoviridae</taxon>
        <taxon>Maltschvirus</taxon>
        <taxon>Maltschvirus maltsch</taxon>
    </lineage>
</organism>
<proteinExistence type="predicted"/>
<dbReference type="EMBL" id="LR796788">
    <property type="protein sequence ID" value="CAB4165958.1"/>
    <property type="molecule type" value="Genomic_DNA"/>
</dbReference>
<reference evidence="1" key="1">
    <citation type="submission" date="2020-04" db="EMBL/GenBank/DDBJ databases">
        <authorList>
            <person name="Chiriac C."/>
            <person name="Salcher M."/>
            <person name="Ghai R."/>
            <person name="Kavagutti S V."/>
        </authorList>
    </citation>
    <scope>NUCLEOTIDE SEQUENCE</scope>
</reference>
<gene>
    <name evidence="1" type="ORF">UFOVP849_7</name>
</gene>
<evidence type="ECO:0000313" key="1">
    <source>
        <dbReference type="EMBL" id="CAB4165958.1"/>
    </source>
</evidence>
<protein>
    <submittedName>
        <fullName evidence="1">Uncharacterized protein</fullName>
    </submittedName>
</protein>